<name>A0ABV6MJW2_9PSEU</name>
<dbReference type="EMBL" id="JBHLUD010000001">
    <property type="protein sequence ID" value="MFC0540573.1"/>
    <property type="molecule type" value="Genomic_DNA"/>
</dbReference>
<keyword evidence="2" id="KW-1185">Reference proteome</keyword>
<comment type="caution">
    <text evidence="1">The sequence shown here is derived from an EMBL/GenBank/DDBJ whole genome shotgun (WGS) entry which is preliminary data.</text>
</comment>
<gene>
    <name evidence="1" type="ORF">ACFFH7_03720</name>
</gene>
<organism evidence="1 2">
    <name type="scientific">Kutzneria chonburiensis</name>
    <dbReference type="NCBI Taxonomy" id="1483604"/>
    <lineage>
        <taxon>Bacteria</taxon>
        <taxon>Bacillati</taxon>
        <taxon>Actinomycetota</taxon>
        <taxon>Actinomycetes</taxon>
        <taxon>Pseudonocardiales</taxon>
        <taxon>Pseudonocardiaceae</taxon>
        <taxon>Kutzneria</taxon>
    </lineage>
</organism>
<evidence type="ECO:0008006" key="3">
    <source>
        <dbReference type="Google" id="ProtNLM"/>
    </source>
</evidence>
<evidence type="ECO:0000313" key="2">
    <source>
        <dbReference type="Proteomes" id="UP001589810"/>
    </source>
</evidence>
<evidence type="ECO:0000313" key="1">
    <source>
        <dbReference type="EMBL" id="MFC0540573.1"/>
    </source>
</evidence>
<reference evidence="1 2" key="1">
    <citation type="submission" date="2024-09" db="EMBL/GenBank/DDBJ databases">
        <authorList>
            <person name="Sun Q."/>
            <person name="Mori K."/>
        </authorList>
    </citation>
    <scope>NUCLEOTIDE SEQUENCE [LARGE SCALE GENOMIC DNA]</scope>
    <source>
        <strain evidence="1 2">TBRC 1432</strain>
    </source>
</reference>
<accession>A0ABV6MJW2</accession>
<protein>
    <recommendedName>
        <fullName evidence="3">Lipocalin-like domain-containing protein</fullName>
    </recommendedName>
</protein>
<proteinExistence type="predicted"/>
<dbReference type="RefSeq" id="WP_273939370.1">
    <property type="nucleotide sequence ID" value="NZ_CP097263.1"/>
</dbReference>
<dbReference type="Proteomes" id="UP001589810">
    <property type="component" value="Unassembled WGS sequence"/>
</dbReference>
<sequence length="135" mass="14960">MEVADHVCAADLRERDSRRQPLDVAPLLGVWHATDRDNPGVVRLELGRRDTGLVVRCFGADEPEPLDWEEAAATGFGSSVGATEAMAFTARYDFGFLDVTLAAYAKQGILVLDTFTVFKDGSGRADYFTREFFHR</sequence>